<comment type="catalytic activity">
    <reaction evidence="1">
        <text>ATP + protein L-histidine = ADP + protein N-phospho-L-histidine.</text>
        <dbReference type="EC" id="2.7.13.3"/>
    </reaction>
</comment>
<protein>
    <recommendedName>
        <fullName evidence="2">histidine kinase</fullName>
        <ecNumber evidence="2">2.7.13.3</ecNumber>
    </recommendedName>
</protein>
<evidence type="ECO:0000256" key="7">
    <source>
        <dbReference type="SAM" id="Phobius"/>
    </source>
</evidence>
<dbReference type="GO" id="GO:0005886">
    <property type="term" value="C:plasma membrane"/>
    <property type="evidence" value="ECO:0007669"/>
    <property type="project" value="TreeGrafter"/>
</dbReference>
<feature type="transmembrane region" description="Helical" evidence="7">
    <location>
        <begin position="125"/>
        <end position="148"/>
    </location>
</feature>
<dbReference type="CDD" id="cd00082">
    <property type="entry name" value="HisKA"/>
    <property type="match status" value="1"/>
</dbReference>
<reference evidence="9 10" key="1">
    <citation type="submission" date="2018-07" db="EMBL/GenBank/DDBJ databases">
        <title>Complete genome of the Arcobacter trophiarum type strain LMG 25534.</title>
        <authorList>
            <person name="Miller W.G."/>
            <person name="Yee E."/>
        </authorList>
    </citation>
    <scope>NUCLEOTIDE SEQUENCE [LARGE SCALE GENOMIC DNA]</scope>
    <source>
        <strain evidence="9 10">LMG 25534</strain>
    </source>
</reference>
<dbReference type="Gene3D" id="3.30.565.10">
    <property type="entry name" value="Histidine kinase-like ATPase, C-terminal domain"/>
    <property type="match status" value="1"/>
</dbReference>
<dbReference type="SUPFAM" id="SSF55874">
    <property type="entry name" value="ATPase domain of HSP90 chaperone/DNA topoisomerase II/histidine kinase"/>
    <property type="match status" value="1"/>
</dbReference>
<keyword evidence="5 9" id="KW-0418">Kinase</keyword>
<evidence type="ECO:0000256" key="2">
    <source>
        <dbReference type="ARBA" id="ARBA00012438"/>
    </source>
</evidence>
<dbReference type="EC" id="2.7.13.3" evidence="2"/>
<proteinExistence type="predicted"/>
<organism evidence="9 10">
    <name type="scientific">Aliarcobacter trophiarum LMG 25534</name>
    <dbReference type="NCBI Taxonomy" id="1032241"/>
    <lineage>
        <taxon>Bacteria</taxon>
        <taxon>Pseudomonadati</taxon>
        <taxon>Campylobacterota</taxon>
        <taxon>Epsilonproteobacteria</taxon>
        <taxon>Campylobacterales</taxon>
        <taxon>Arcobacteraceae</taxon>
        <taxon>Aliarcobacter</taxon>
    </lineage>
</organism>
<gene>
    <name evidence="9" type="ORF">ATR_0028</name>
</gene>
<dbReference type="PANTHER" id="PTHR45453:SF1">
    <property type="entry name" value="PHOSPHATE REGULON SENSOR PROTEIN PHOR"/>
    <property type="match status" value="1"/>
</dbReference>
<dbReference type="InterPro" id="IPR005467">
    <property type="entry name" value="His_kinase_dom"/>
</dbReference>
<keyword evidence="7" id="KW-1133">Transmembrane helix</keyword>
<dbReference type="SMART" id="SM00387">
    <property type="entry name" value="HATPase_c"/>
    <property type="match status" value="1"/>
</dbReference>
<dbReference type="InterPro" id="IPR036097">
    <property type="entry name" value="HisK_dim/P_sf"/>
</dbReference>
<dbReference type="SMART" id="SM00388">
    <property type="entry name" value="HisKA"/>
    <property type="match status" value="1"/>
</dbReference>
<sequence>MLLLLSLFFYYQNEKNLYFDLIKSNMQNTLSKVSNEIIVSHMNQFKFDKDKYILNDSYKISFYDKNRELLFGSIDEKLENTLGFIHKKDSLKLIDNSTVGHLGIWYIALEDFSFSSKLNSLKYQIIFIFLFVYSIISIVGVYLAKLFLKPINDERVRLNNFIKDTTHELNTPISAIVMSSSSENINEKQLERIKFSANRVSEIYKDLTFLFLEDKIEKKLENLELSKIIKEQIDSFEPIFSRKKLNIIIKLEEFSFYINNDDFIRLFNNLFSNAVKYNNIGGFIEVELKNKSLSIKDNGIGIEESKLDDIFKRFFRATNQSGGFGLGLNIVDKICKKYNLKLEIRSIENKETTFKIFF</sequence>
<dbReference type="Pfam" id="PF02518">
    <property type="entry name" value="HATPase_c"/>
    <property type="match status" value="1"/>
</dbReference>
<dbReference type="InterPro" id="IPR003661">
    <property type="entry name" value="HisK_dim/P_dom"/>
</dbReference>
<dbReference type="AlphaFoldDB" id="A0AAD0QHF9"/>
<keyword evidence="3" id="KW-0597">Phosphoprotein</keyword>
<dbReference type="GO" id="GO:0016036">
    <property type="term" value="P:cellular response to phosphate starvation"/>
    <property type="evidence" value="ECO:0007669"/>
    <property type="project" value="TreeGrafter"/>
</dbReference>
<keyword evidence="6" id="KW-0902">Two-component regulatory system</keyword>
<dbReference type="InterPro" id="IPR050351">
    <property type="entry name" value="BphY/WalK/GraS-like"/>
</dbReference>
<keyword evidence="7" id="KW-0812">Transmembrane</keyword>
<evidence type="ECO:0000313" key="9">
    <source>
        <dbReference type="EMBL" id="AXK47922.1"/>
    </source>
</evidence>
<evidence type="ECO:0000256" key="6">
    <source>
        <dbReference type="ARBA" id="ARBA00023012"/>
    </source>
</evidence>
<dbReference type="InterPro" id="IPR004358">
    <property type="entry name" value="Sig_transdc_His_kin-like_C"/>
</dbReference>
<evidence type="ECO:0000256" key="1">
    <source>
        <dbReference type="ARBA" id="ARBA00000085"/>
    </source>
</evidence>
<evidence type="ECO:0000256" key="4">
    <source>
        <dbReference type="ARBA" id="ARBA00022679"/>
    </source>
</evidence>
<dbReference type="InterPro" id="IPR003594">
    <property type="entry name" value="HATPase_dom"/>
</dbReference>
<dbReference type="InterPro" id="IPR036890">
    <property type="entry name" value="HATPase_C_sf"/>
</dbReference>
<evidence type="ECO:0000256" key="5">
    <source>
        <dbReference type="ARBA" id="ARBA00022777"/>
    </source>
</evidence>
<dbReference type="SUPFAM" id="SSF47384">
    <property type="entry name" value="Homodimeric domain of signal transducing histidine kinase"/>
    <property type="match status" value="1"/>
</dbReference>
<dbReference type="GO" id="GO:0004721">
    <property type="term" value="F:phosphoprotein phosphatase activity"/>
    <property type="evidence" value="ECO:0007669"/>
    <property type="project" value="TreeGrafter"/>
</dbReference>
<evidence type="ECO:0000313" key="10">
    <source>
        <dbReference type="Proteomes" id="UP000254504"/>
    </source>
</evidence>
<dbReference type="PRINTS" id="PR00344">
    <property type="entry name" value="BCTRLSENSOR"/>
</dbReference>
<keyword evidence="4" id="KW-0808">Transferase</keyword>
<evidence type="ECO:0000259" key="8">
    <source>
        <dbReference type="PROSITE" id="PS50109"/>
    </source>
</evidence>
<dbReference type="EMBL" id="CP031367">
    <property type="protein sequence ID" value="AXK47922.1"/>
    <property type="molecule type" value="Genomic_DNA"/>
</dbReference>
<dbReference type="Proteomes" id="UP000254504">
    <property type="component" value="Chromosome"/>
</dbReference>
<keyword evidence="7" id="KW-0472">Membrane</keyword>
<dbReference type="PROSITE" id="PS50109">
    <property type="entry name" value="HIS_KIN"/>
    <property type="match status" value="1"/>
</dbReference>
<dbReference type="KEGG" id="atp:ATR_0028"/>
<accession>A0AAD0QHF9</accession>
<dbReference type="GO" id="GO:0000155">
    <property type="term" value="F:phosphorelay sensor kinase activity"/>
    <property type="evidence" value="ECO:0007669"/>
    <property type="project" value="InterPro"/>
</dbReference>
<name>A0AAD0QHF9_9BACT</name>
<evidence type="ECO:0000256" key="3">
    <source>
        <dbReference type="ARBA" id="ARBA00022553"/>
    </source>
</evidence>
<feature type="domain" description="Histidine kinase" evidence="8">
    <location>
        <begin position="164"/>
        <end position="358"/>
    </location>
</feature>
<dbReference type="PANTHER" id="PTHR45453">
    <property type="entry name" value="PHOSPHATE REGULON SENSOR PROTEIN PHOR"/>
    <property type="match status" value="1"/>
</dbReference>